<reference evidence="3 4" key="1">
    <citation type="submission" date="2019-08" db="EMBL/GenBank/DDBJ databases">
        <authorList>
            <person name="Chang H.C."/>
            <person name="Mun S.Y."/>
        </authorList>
    </citation>
    <scope>NUCLEOTIDE SEQUENCE [LARGE SCALE GENOMIC DNA]</scope>
    <source>
        <strain evidence="3 4">SK</strain>
    </source>
</reference>
<keyword evidence="1" id="KW-0732">Signal</keyword>
<evidence type="ECO:0000313" key="3">
    <source>
        <dbReference type="EMBL" id="QNT64901.1"/>
    </source>
</evidence>
<name>A0A7H1MN65_9LACO</name>
<dbReference type="EMBL" id="CP043431">
    <property type="protein sequence ID" value="QNT64901.1"/>
    <property type="molecule type" value="Genomic_DNA"/>
</dbReference>
<dbReference type="SMART" id="SM00062">
    <property type="entry name" value="PBPb"/>
    <property type="match status" value="1"/>
</dbReference>
<dbReference type="Pfam" id="PF00497">
    <property type="entry name" value="SBP_bac_3"/>
    <property type="match status" value="1"/>
</dbReference>
<dbReference type="InterPro" id="IPR001638">
    <property type="entry name" value="Solute-binding_3/MltF_N"/>
</dbReference>
<gene>
    <name evidence="3" type="ORF">FY536_06430</name>
</gene>
<dbReference type="PANTHER" id="PTHR35936:SF34">
    <property type="entry name" value="ABC TRANSPORTER EXTRACELLULAR-BINDING PROTEIN YCKB-RELATED"/>
    <property type="match status" value="1"/>
</dbReference>
<dbReference type="RefSeq" id="WP_006845251.1">
    <property type="nucleotide sequence ID" value="NZ_CP026847.1"/>
</dbReference>
<dbReference type="Proteomes" id="UP000516446">
    <property type="component" value="Chromosome"/>
</dbReference>
<organism evidence="3 4">
    <name type="scientific">Weissella koreensis</name>
    <dbReference type="NCBI Taxonomy" id="165096"/>
    <lineage>
        <taxon>Bacteria</taxon>
        <taxon>Bacillati</taxon>
        <taxon>Bacillota</taxon>
        <taxon>Bacilli</taxon>
        <taxon>Lactobacillales</taxon>
        <taxon>Lactobacillaceae</taxon>
        <taxon>Weissella</taxon>
    </lineage>
</organism>
<evidence type="ECO:0000256" key="1">
    <source>
        <dbReference type="ARBA" id="ARBA00022729"/>
    </source>
</evidence>
<evidence type="ECO:0000313" key="4">
    <source>
        <dbReference type="Proteomes" id="UP000516446"/>
    </source>
</evidence>
<feature type="domain" description="Solute-binding protein family 3/N-terminal" evidence="2">
    <location>
        <begin position="43"/>
        <end position="267"/>
    </location>
</feature>
<protein>
    <submittedName>
        <fullName evidence="3">Amino acid ABC transporter substrate-binding protein</fullName>
    </submittedName>
</protein>
<dbReference type="SUPFAM" id="SSF53850">
    <property type="entry name" value="Periplasmic binding protein-like II"/>
    <property type="match status" value="1"/>
</dbReference>
<proteinExistence type="predicted"/>
<sequence length="267" mass="30697">MRHKKQIWGNLIVFVILIGIIGGLTWKVNHPKDQWGKTQQKKVIVIGVDDTFVPMGFRNSKGELVGYDVDLARKTFQAMGLKVKFQVIDWSMKETELKSKHIDAIWNGYTETPERAKHVAFSESYHQDEQVILTLKDHNFKQAKDLKNHDLGIQTGSSGAASYDGQPHILKSIIRDTVQYDDFSKALNDLQVDRIQGVLIDSDYARYYIAHSAQGNQFQMLQTRFPKEQFVVGFRKSDVKLRLAVNKQLAKFEKDSTISELTEKYFN</sequence>
<dbReference type="CDD" id="cd00996">
    <property type="entry name" value="PBP2_AatB_like"/>
    <property type="match status" value="1"/>
</dbReference>
<dbReference type="PANTHER" id="PTHR35936">
    <property type="entry name" value="MEMBRANE-BOUND LYTIC MUREIN TRANSGLYCOSYLASE F"/>
    <property type="match status" value="1"/>
</dbReference>
<keyword evidence="4" id="KW-1185">Reference proteome</keyword>
<accession>A0A7H1MN65</accession>
<dbReference type="AlphaFoldDB" id="A0A7H1MN65"/>
<dbReference type="Gene3D" id="3.40.190.10">
    <property type="entry name" value="Periplasmic binding protein-like II"/>
    <property type="match status" value="2"/>
</dbReference>
<evidence type="ECO:0000259" key="2">
    <source>
        <dbReference type="SMART" id="SM00062"/>
    </source>
</evidence>